<dbReference type="Gene3D" id="3.30.1240.10">
    <property type="match status" value="1"/>
</dbReference>
<evidence type="ECO:0008006" key="3">
    <source>
        <dbReference type="Google" id="ProtNLM"/>
    </source>
</evidence>
<sequence>MLYAPAVSPERRPSLPTALPLLLAFDLDGTLIPDRGDSVADDVVSALDRLRALGVKLAIITGRDAAPARVTEVMQPDAVATNNGGRIEVDGTVHADAAFTPEDLEAVLAHELEGARVVLFAADTLYVDVPAGAEPEPWMVLRGYRPLAEAPRDAVLKVGYFHPQVAGFASRLRGSHPHLVLTGAQDPYPHFLTVTPEGAHKGAALALIAEALDVPPAHTVAFGDSDNDEAMLEVAGFGVQVGTLPLLARHAHAQVPEQADLGAFLHAWADQLTGA</sequence>
<protein>
    <recommendedName>
        <fullName evidence="3">HAD family phosphatase</fullName>
    </recommendedName>
</protein>
<accession>A0ABQ3JPJ7</accession>
<dbReference type="EMBL" id="BNAJ01000006">
    <property type="protein sequence ID" value="GHF49018.1"/>
    <property type="molecule type" value="Genomic_DNA"/>
</dbReference>
<organism evidence="1 2">
    <name type="scientific">Deinococcus metalli</name>
    <dbReference type="NCBI Taxonomy" id="1141878"/>
    <lineage>
        <taxon>Bacteria</taxon>
        <taxon>Thermotogati</taxon>
        <taxon>Deinococcota</taxon>
        <taxon>Deinococci</taxon>
        <taxon>Deinococcales</taxon>
        <taxon>Deinococcaceae</taxon>
        <taxon>Deinococcus</taxon>
    </lineage>
</organism>
<dbReference type="PANTHER" id="PTHR10000:SF8">
    <property type="entry name" value="HAD SUPERFAMILY HYDROLASE-LIKE, TYPE 3"/>
    <property type="match status" value="1"/>
</dbReference>
<dbReference type="InterPro" id="IPR006379">
    <property type="entry name" value="HAD-SF_hydro_IIB"/>
</dbReference>
<proteinExistence type="predicted"/>
<dbReference type="InterPro" id="IPR036412">
    <property type="entry name" value="HAD-like_sf"/>
</dbReference>
<dbReference type="SUPFAM" id="SSF56784">
    <property type="entry name" value="HAD-like"/>
    <property type="match status" value="1"/>
</dbReference>
<keyword evidence="2" id="KW-1185">Reference proteome</keyword>
<dbReference type="InterPro" id="IPR023214">
    <property type="entry name" value="HAD_sf"/>
</dbReference>
<dbReference type="Proteomes" id="UP000619376">
    <property type="component" value="Unassembled WGS sequence"/>
</dbReference>
<dbReference type="NCBIfam" id="TIGR01484">
    <property type="entry name" value="HAD-SF-IIB"/>
    <property type="match status" value="1"/>
</dbReference>
<comment type="caution">
    <text evidence="1">The sequence shown here is derived from an EMBL/GenBank/DDBJ whole genome shotgun (WGS) entry which is preliminary data.</text>
</comment>
<dbReference type="PANTHER" id="PTHR10000">
    <property type="entry name" value="PHOSPHOSERINE PHOSPHATASE"/>
    <property type="match status" value="1"/>
</dbReference>
<dbReference type="Pfam" id="PF08282">
    <property type="entry name" value="Hydrolase_3"/>
    <property type="match status" value="1"/>
</dbReference>
<evidence type="ECO:0000313" key="2">
    <source>
        <dbReference type="Proteomes" id="UP000619376"/>
    </source>
</evidence>
<dbReference type="Gene3D" id="3.40.50.1000">
    <property type="entry name" value="HAD superfamily/HAD-like"/>
    <property type="match status" value="1"/>
</dbReference>
<reference evidence="2" key="1">
    <citation type="journal article" date="2019" name="Int. J. Syst. Evol. Microbiol.">
        <title>The Global Catalogue of Microorganisms (GCM) 10K type strain sequencing project: providing services to taxonomists for standard genome sequencing and annotation.</title>
        <authorList>
            <consortium name="The Broad Institute Genomics Platform"/>
            <consortium name="The Broad Institute Genome Sequencing Center for Infectious Disease"/>
            <person name="Wu L."/>
            <person name="Ma J."/>
        </authorList>
    </citation>
    <scope>NUCLEOTIDE SEQUENCE [LARGE SCALE GENOMIC DNA]</scope>
    <source>
        <strain evidence="2">CGMCC 1.18437</strain>
    </source>
</reference>
<gene>
    <name evidence="1" type="ORF">GCM10017781_26770</name>
</gene>
<name>A0ABQ3JPJ7_9DEIO</name>
<evidence type="ECO:0000313" key="1">
    <source>
        <dbReference type="EMBL" id="GHF49018.1"/>
    </source>
</evidence>